<evidence type="ECO:0000256" key="6">
    <source>
        <dbReference type="ARBA" id="ARBA00023136"/>
    </source>
</evidence>
<keyword evidence="11" id="KW-1185">Reference proteome</keyword>
<evidence type="ECO:0000313" key="10">
    <source>
        <dbReference type="EMBL" id="MFC7150185.1"/>
    </source>
</evidence>
<evidence type="ECO:0000256" key="2">
    <source>
        <dbReference type="ARBA" id="ARBA00006683"/>
    </source>
</evidence>
<dbReference type="PANTHER" id="PTHR32309:SF13">
    <property type="entry name" value="FERRIC ENTEROBACTIN TRANSPORT PROTEIN FEPE"/>
    <property type="match status" value="1"/>
</dbReference>
<keyword evidence="6 8" id="KW-0472">Membrane</keyword>
<organism evidence="10 11">
    <name type="scientific">Cohnella cellulosilytica</name>
    <dbReference type="NCBI Taxonomy" id="986710"/>
    <lineage>
        <taxon>Bacteria</taxon>
        <taxon>Bacillati</taxon>
        <taxon>Bacillota</taxon>
        <taxon>Bacilli</taxon>
        <taxon>Bacillales</taxon>
        <taxon>Paenibacillaceae</taxon>
        <taxon>Cohnella</taxon>
    </lineage>
</organism>
<keyword evidence="3" id="KW-1003">Cell membrane</keyword>
<accession>A0ABW2FAC6</accession>
<dbReference type="InterPro" id="IPR003856">
    <property type="entry name" value="LPS_length_determ_N"/>
</dbReference>
<proteinExistence type="inferred from homology"/>
<gene>
    <name evidence="10" type="ORF">ACFQMJ_16785</name>
</gene>
<evidence type="ECO:0000256" key="3">
    <source>
        <dbReference type="ARBA" id="ARBA00022475"/>
    </source>
</evidence>
<dbReference type="InterPro" id="IPR050445">
    <property type="entry name" value="Bact_polysacc_biosynth/exp"/>
</dbReference>
<keyword evidence="4 8" id="KW-0812">Transmembrane</keyword>
<dbReference type="Pfam" id="PF02706">
    <property type="entry name" value="Wzz"/>
    <property type="match status" value="1"/>
</dbReference>
<evidence type="ECO:0000313" key="11">
    <source>
        <dbReference type="Proteomes" id="UP001596378"/>
    </source>
</evidence>
<dbReference type="RefSeq" id="WP_378046008.1">
    <property type="nucleotide sequence ID" value="NZ_JBHMDN010000010.1"/>
</dbReference>
<evidence type="ECO:0000256" key="1">
    <source>
        <dbReference type="ARBA" id="ARBA00004651"/>
    </source>
</evidence>
<sequence>MDQEISLREIIDIILKGKWIIIIVTVVAVLLTGIISFFVLSPVYESNSMVRIADSSQEGTKPLEMNSFVESIKSDTAINRLIEKLDLDPTVHTINSVKGQIHTEAIKEINVMKIKVTGPDSRVNTNIANFLAYELGNRIDSTARSRSIVEDQSKLMNLSDEIESTKSQLNEANKQLAAIPEKQSTIQVVGESPLLTAIAQEATGSASDVLGLQLQSEVVNPAYTAVQTQIATFSIALTKLLAEEASIKARIQENTDRINLQGNQIDPEKLAGKTSDRLLDGEQAIFVSPALMSTIPVGPNKLMNVIIATIISIIISTTIVFFRHYIRQALKSLDK</sequence>
<protein>
    <submittedName>
        <fullName evidence="10">Wzz/FepE/Etk N-terminal domain-containing protein</fullName>
    </submittedName>
</protein>
<keyword evidence="7" id="KW-0175">Coiled coil</keyword>
<evidence type="ECO:0000256" key="5">
    <source>
        <dbReference type="ARBA" id="ARBA00022989"/>
    </source>
</evidence>
<evidence type="ECO:0000256" key="4">
    <source>
        <dbReference type="ARBA" id="ARBA00022692"/>
    </source>
</evidence>
<feature type="transmembrane region" description="Helical" evidence="8">
    <location>
        <begin position="20"/>
        <end position="40"/>
    </location>
</feature>
<feature type="domain" description="Polysaccharide chain length determinant N-terminal" evidence="9">
    <location>
        <begin position="3"/>
        <end position="84"/>
    </location>
</feature>
<evidence type="ECO:0000259" key="9">
    <source>
        <dbReference type="Pfam" id="PF02706"/>
    </source>
</evidence>
<evidence type="ECO:0000256" key="8">
    <source>
        <dbReference type="SAM" id="Phobius"/>
    </source>
</evidence>
<feature type="transmembrane region" description="Helical" evidence="8">
    <location>
        <begin position="302"/>
        <end position="322"/>
    </location>
</feature>
<dbReference type="Proteomes" id="UP001596378">
    <property type="component" value="Unassembled WGS sequence"/>
</dbReference>
<evidence type="ECO:0000256" key="7">
    <source>
        <dbReference type="SAM" id="Coils"/>
    </source>
</evidence>
<dbReference type="PANTHER" id="PTHR32309">
    <property type="entry name" value="TYROSINE-PROTEIN KINASE"/>
    <property type="match status" value="1"/>
</dbReference>
<name>A0ABW2FAC6_9BACL</name>
<comment type="caution">
    <text evidence="10">The sequence shown here is derived from an EMBL/GenBank/DDBJ whole genome shotgun (WGS) entry which is preliminary data.</text>
</comment>
<dbReference type="EMBL" id="JBHTAI010000009">
    <property type="protein sequence ID" value="MFC7150185.1"/>
    <property type="molecule type" value="Genomic_DNA"/>
</dbReference>
<reference evidence="11" key="1">
    <citation type="journal article" date="2019" name="Int. J. Syst. Evol. Microbiol.">
        <title>The Global Catalogue of Microorganisms (GCM) 10K type strain sequencing project: providing services to taxonomists for standard genome sequencing and annotation.</title>
        <authorList>
            <consortium name="The Broad Institute Genomics Platform"/>
            <consortium name="The Broad Institute Genome Sequencing Center for Infectious Disease"/>
            <person name="Wu L."/>
            <person name="Ma J."/>
        </authorList>
    </citation>
    <scope>NUCLEOTIDE SEQUENCE [LARGE SCALE GENOMIC DNA]</scope>
    <source>
        <strain evidence="11">KCTC 12907</strain>
    </source>
</reference>
<feature type="coiled-coil region" evidence="7">
    <location>
        <begin position="148"/>
        <end position="175"/>
    </location>
</feature>
<comment type="similarity">
    <text evidence="2">Belongs to the CpsC/CapA family.</text>
</comment>
<comment type="subcellular location">
    <subcellularLocation>
        <location evidence="1">Cell membrane</location>
        <topology evidence="1">Multi-pass membrane protein</topology>
    </subcellularLocation>
</comment>
<keyword evidence="5 8" id="KW-1133">Transmembrane helix</keyword>